<evidence type="ECO:0008006" key="4">
    <source>
        <dbReference type="Google" id="ProtNLM"/>
    </source>
</evidence>
<sequence length="874" mass="87955">MGIARRHGVALALVAAAGGAWAAQVCTPYAQNTGPSLIALAWDGLDPTSLPTAAQCAGTGAVGFRVSYAAPGEAAVTLDVAGASSLAVLVTGLDSSTVYSVSVAGLDAGGGVIGGSQSSVVAIATDAAILGEVRSFGFVSAQQAVMQQLTFFDNGFPFVLEGTADAGGAQRLTLTAGADGAAMDVAHFTRDGNAQFASSVTTPTLVVGDDVLNVDGASGMLTVGRAGVLRVDTAGGLVRFGPLAAIVTSTGDLFATGATLSALRVGGAFAVEGTTGVATAAALDVGIIRLRGAPADLVISRAGAALAIGAAGSSTALSVTFDAAFSARYSDAPAFNVPANTLAVGAVEPSNAIDALTLRRVRRITSDSQLLLSGDVGGGLGIIIVPNESRILALRTLQFDPTSAQMLSLGSITLQATSATDGQILVGDKGGVFFVSTELQTVSVGDHILADAASGELSAMHMFATSTVQARSRLAVSHADEALESSTSLQHELLTVSAGTLLEPGELRLQAGAVLDGPALTLCANGARCALPSIASSASALDVFVNQSDSPVARFEGGRITVRGELHADGALVTPELRAAGSALNVTAGSTGDAASALAFNVGGSEGIVTLTPAELVVGTRARFGARVDVDQLLAVAGRVDVLGRVDVDGGIGMRHDAVFTGNNIVSDQYHPLKLESNYYTGVKIKVLGNEILMVTSSGVFVNGSLEVRDGIVSPSVTALASNLTLGTDASSVDFQVANVTVGRVSAGGIEVDIGHNFSAPEGSAVLFGDMPMYAHASGNWRNSTPVLMIDGAVSGGGSLTVTGDLQVDDGMFVRGGVWVGGDLVLSSPATDANPPAPANASEACEKGTLRWDSSFIYVCIHNDNWKRVSLAPF</sequence>
<feature type="chain" id="PRO_5035305100" description="Fibronectin type-III domain-containing protein" evidence="1">
    <location>
        <begin position="23"/>
        <end position="874"/>
    </location>
</feature>
<reference evidence="2" key="1">
    <citation type="submission" date="2021-05" db="EMBL/GenBank/DDBJ databases">
        <title>The genome of the haptophyte Pavlova lutheri (Diacronema luteri, Pavlovales) - a model for lipid biosynthesis in eukaryotic algae.</title>
        <authorList>
            <person name="Hulatt C.J."/>
            <person name="Posewitz M.C."/>
        </authorList>
    </citation>
    <scope>NUCLEOTIDE SEQUENCE</scope>
    <source>
        <strain evidence="2">NIVA-4/92</strain>
    </source>
</reference>
<keyword evidence="3" id="KW-1185">Reference proteome</keyword>
<gene>
    <name evidence="2" type="ORF">KFE25_010265</name>
</gene>
<evidence type="ECO:0000313" key="3">
    <source>
        <dbReference type="Proteomes" id="UP000751190"/>
    </source>
</evidence>
<keyword evidence="1" id="KW-0732">Signal</keyword>
<proteinExistence type="predicted"/>
<evidence type="ECO:0000313" key="2">
    <source>
        <dbReference type="EMBL" id="KAG8464897.1"/>
    </source>
</evidence>
<evidence type="ECO:0000256" key="1">
    <source>
        <dbReference type="SAM" id="SignalP"/>
    </source>
</evidence>
<name>A0A8J5XN31_DIALT</name>
<dbReference type="AlphaFoldDB" id="A0A8J5XN31"/>
<dbReference type="Proteomes" id="UP000751190">
    <property type="component" value="Unassembled WGS sequence"/>
</dbReference>
<organism evidence="2 3">
    <name type="scientific">Diacronema lutheri</name>
    <name type="common">Unicellular marine alga</name>
    <name type="synonym">Monochrysis lutheri</name>
    <dbReference type="NCBI Taxonomy" id="2081491"/>
    <lineage>
        <taxon>Eukaryota</taxon>
        <taxon>Haptista</taxon>
        <taxon>Haptophyta</taxon>
        <taxon>Pavlovophyceae</taxon>
        <taxon>Pavlovales</taxon>
        <taxon>Pavlovaceae</taxon>
        <taxon>Diacronema</taxon>
    </lineage>
</organism>
<dbReference type="EMBL" id="JAGTXO010000012">
    <property type="protein sequence ID" value="KAG8464897.1"/>
    <property type="molecule type" value="Genomic_DNA"/>
</dbReference>
<accession>A0A8J5XN31</accession>
<feature type="signal peptide" evidence="1">
    <location>
        <begin position="1"/>
        <end position="22"/>
    </location>
</feature>
<protein>
    <recommendedName>
        <fullName evidence="4">Fibronectin type-III domain-containing protein</fullName>
    </recommendedName>
</protein>
<dbReference type="OrthoDB" id="10674501at2759"/>
<comment type="caution">
    <text evidence="2">The sequence shown here is derived from an EMBL/GenBank/DDBJ whole genome shotgun (WGS) entry which is preliminary data.</text>
</comment>